<dbReference type="Proteomes" id="UP000663829">
    <property type="component" value="Unassembled WGS sequence"/>
</dbReference>
<evidence type="ECO:0000313" key="1">
    <source>
        <dbReference type="EMBL" id="CAF1018144.1"/>
    </source>
</evidence>
<evidence type="ECO:0008006" key="6">
    <source>
        <dbReference type="Google" id="ProtNLM"/>
    </source>
</evidence>
<accession>A0A815G7E2</accession>
<comment type="caution">
    <text evidence="2">The sequence shown here is derived from an EMBL/GenBank/DDBJ whole genome shotgun (WGS) entry which is preliminary data.</text>
</comment>
<sequence length="333" mass="39035">MCTRFTDLTVDLLYEVFNYLSAVDILSAFYGHISPSFDTAVLKIRKFTFDLTQIKTSSDIQLYCEYISSSLQHRIVSLQLSGENDQLNLFTRYFQSSQNCAIRTVSLTNVSQPNDVHVIIPNNLSKLSELTTLSIQFKRTKYDENSEVLALIVTRLPHLKSLILHNLTVNYTIDLPENNNNHIESLIIDYLDLTDESFGYLARNFPYLKYLSCIPDHKYLNQRLISARLLNLESLVFEDGYCPHFDDLEHIGYYCPKLSKFILTSRYDNFLDDQRWEDIFTRFMPKIESFHLIIKSIFKLPLDLSLNKFSSEYWVNKKCQIRDTSERQIDVKF</sequence>
<dbReference type="EMBL" id="CAJNOK010006911">
    <property type="protein sequence ID" value="CAF1018144.1"/>
    <property type="molecule type" value="Genomic_DNA"/>
</dbReference>
<dbReference type="SUPFAM" id="SSF52047">
    <property type="entry name" value="RNI-like"/>
    <property type="match status" value="1"/>
</dbReference>
<dbReference type="InterPro" id="IPR032675">
    <property type="entry name" value="LRR_dom_sf"/>
</dbReference>
<dbReference type="EMBL" id="CAJOBC010055419">
    <property type="protein sequence ID" value="CAF4191404.1"/>
    <property type="molecule type" value="Genomic_DNA"/>
</dbReference>
<evidence type="ECO:0000313" key="5">
    <source>
        <dbReference type="Proteomes" id="UP000663829"/>
    </source>
</evidence>
<organism evidence="2 5">
    <name type="scientific">Didymodactylos carnosus</name>
    <dbReference type="NCBI Taxonomy" id="1234261"/>
    <lineage>
        <taxon>Eukaryota</taxon>
        <taxon>Metazoa</taxon>
        <taxon>Spiralia</taxon>
        <taxon>Gnathifera</taxon>
        <taxon>Rotifera</taxon>
        <taxon>Eurotatoria</taxon>
        <taxon>Bdelloidea</taxon>
        <taxon>Philodinida</taxon>
        <taxon>Philodinidae</taxon>
        <taxon>Didymodactylos</taxon>
    </lineage>
</organism>
<dbReference type="EMBL" id="CAJOBA010006920">
    <property type="protein sequence ID" value="CAF3787346.1"/>
    <property type="molecule type" value="Genomic_DNA"/>
</dbReference>
<protein>
    <recommendedName>
        <fullName evidence="6">F-box domain-containing protein</fullName>
    </recommendedName>
</protein>
<dbReference type="Proteomes" id="UP000677228">
    <property type="component" value="Unassembled WGS sequence"/>
</dbReference>
<dbReference type="Proteomes" id="UP000681722">
    <property type="component" value="Unassembled WGS sequence"/>
</dbReference>
<evidence type="ECO:0000313" key="2">
    <source>
        <dbReference type="EMBL" id="CAF1334986.1"/>
    </source>
</evidence>
<reference evidence="2" key="1">
    <citation type="submission" date="2021-02" db="EMBL/GenBank/DDBJ databases">
        <authorList>
            <person name="Nowell W R."/>
        </authorList>
    </citation>
    <scope>NUCLEOTIDE SEQUENCE</scope>
</reference>
<name>A0A815G7E2_9BILA</name>
<dbReference type="EMBL" id="CAJNOQ010014106">
    <property type="protein sequence ID" value="CAF1334986.1"/>
    <property type="molecule type" value="Genomic_DNA"/>
</dbReference>
<dbReference type="Proteomes" id="UP000682733">
    <property type="component" value="Unassembled WGS sequence"/>
</dbReference>
<gene>
    <name evidence="2" type="ORF">GPM918_LOCUS30142</name>
    <name evidence="1" type="ORF">OVA965_LOCUS15390</name>
    <name evidence="4" type="ORF">SRO942_LOCUS30745</name>
    <name evidence="3" type="ORF">TMI583_LOCUS15396</name>
</gene>
<dbReference type="Gene3D" id="3.80.10.10">
    <property type="entry name" value="Ribonuclease Inhibitor"/>
    <property type="match status" value="1"/>
</dbReference>
<proteinExistence type="predicted"/>
<evidence type="ECO:0000313" key="4">
    <source>
        <dbReference type="EMBL" id="CAF4191404.1"/>
    </source>
</evidence>
<keyword evidence="5" id="KW-1185">Reference proteome</keyword>
<dbReference type="AlphaFoldDB" id="A0A815G7E2"/>
<evidence type="ECO:0000313" key="3">
    <source>
        <dbReference type="EMBL" id="CAF3787346.1"/>
    </source>
</evidence>